<dbReference type="Proteomes" id="UP001194468">
    <property type="component" value="Unassembled WGS sequence"/>
</dbReference>
<evidence type="ECO:0000313" key="1">
    <source>
        <dbReference type="EMBL" id="KAF8425020.1"/>
    </source>
</evidence>
<dbReference type="InterPro" id="IPR054208">
    <property type="entry name" value="DUF6914"/>
</dbReference>
<accession>A0AAD4BFF1</accession>
<name>A0AAD4BFF1_BOLED</name>
<dbReference type="Pfam" id="PF21858">
    <property type="entry name" value="DUF6914"/>
    <property type="match status" value="1"/>
</dbReference>
<evidence type="ECO:0000313" key="2">
    <source>
        <dbReference type="Proteomes" id="UP001194468"/>
    </source>
</evidence>
<dbReference type="AlphaFoldDB" id="A0AAD4BFF1"/>
<organism evidence="1 2">
    <name type="scientific">Boletus edulis BED1</name>
    <dbReference type="NCBI Taxonomy" id="1328754"/>
    <lineage>
        <taxon>Eukaryota</taxon>
        <taxon>Fungi</taxon>
        <taxon>Dikarya</taxon>
        <taxon>Basidiomycota</taxon>
        <taxon>Agaricomycotina</taxon>
        <taxon>Agaricomycetes</taxon>
        <taxon>Agaricomycetidae</taxon>
        <taxon>Boletales</taxon>
        <taxon>Boletineae</taxon>
        <taxon>Boletaceae</taxon>
        <taxon>Boletoideae</taxon>
        <taxon>Boletus</taxon>
    </lineage>
</organism>
<gene>
    <name evidence="1" type="ORF">L210DRAFT_3421551</name>
</gene>
<comment type="caution">
    <text evidence="1">The sequence shown here is derived from an EMBL/GenBank/DDBJ whole genome shotgun (WGS) entry which is preliminary data.</text>
</comment>
<reference evidence="1" key="1">
    <citation type="submission" date="2019-10" db="EMBL/GenBank/DDBJ databases">
        <authorList>
            <consortium name="DOE Joint Genome Institute"/>
            <person name="Kuo A."/>
            <person name="Miyauchi S."/>
            <person name="Kiss E."/>
            <person name="Drula E."/>
            <person name="Kohler A."/>
            <person name="Sanchez-Garcia M."/>
            <person name="Andreopoulos B."/>
            <person name="Barry K.W."/>
            <person name="Bonito G."/>
            <person name="Buee M."/>
            <person name="Carver A."/>
            <person name="Chen C."/>
            <person name="Cichocki N."/>
            <person name="Clum A."/>
            <person name="Culley D."/>
            <person name="Crous P.W."/>
            <person name="Fauchery L."/>
            <person name="Girlanda M."/>
            <person name="Hayes R."/>
            <person name="Keri Z."/>
            <person name="LaButti K."/>
            <person name="Lipzen A."/>
            <person name="Lombard V."/>
            <person name="Magnuson J."/>
            <person name="Maillard F."/>
            <person name="Morin E."/>
            <person name="Murat C."/>
            <person name="Nolan M."/>
            <person name="Ohm R."/>
            <person name="Pangilinan J."/>
            <person name="Pereira M."/>
            <person name="Perotto S."/>
            <person name="Peter M."/>
            <person name="Riley R."/>
            <person name="Sitrit Y."/>
            <person name="Stielow B."/>
            <person name="Szollosi G."/>
            <person name="Zifcakova L."/>
            <person name="Stursova M."/>
            <person name="Spatafora J.W."/>
            <person name="Tedersoo L."/>
            <person name="Vaario L.-M."/>
            <person name="Yamada A."/>
            <person name="Yan M."/>
            <person name="Wang P."/>
            <person name="Xu J."/>
            <person name="Bruns T."/>
            <person name="Baldrian P."/>
            <person name="Vilgalys R."/>
            <person name="Henrissat B."/>
            <person name="Grigoriev I.V."/>
            <person name="Hibbett D."/>
            <person name="Nagy L.G."/>
            <person name="Martin F.M."/>
        </authorList>
    </citation>
    <scope>NUCLEOTIDE SEQUENCE</scope>
    <source>
        <strain evidence="1">BED1</strain>
    </source>
</reference>
<proteinExistence type="predicted"/>
<reference evidence="1" key="2">
    <citation type="journal article" date="2020" name="Nat. Commun.">
        <title>Large-scale genome sequencing of mycorrhizal fungi provides insights into the early evolution of symbiotic traits.</title>
        <authorList>
            <person name="Miyauchi S."/>
            <person name="Kiss E."/>
            <person name="Kuo A."/>
            <person name="Drula E."/>
            <person name="Kohler A."/>
            <person name="Sanchez-Garcia M."/>
            <person name="Morin E."/>
            <person name="Andreopoulos B."/>
            <person name="Barry K.W."/>
            <person name="Bonito G."/>
            <person name="Buee M."/>
            <person name="Carver A."/>
            <person name="Chen C."/>
            <person name="Cichocki N."/>
            <person name="Clum A."/>
            <person name="Culley D."/>
            <person name="Crous P.W."/>
            <person name="Fauchery L."/>
            <person name="Girlanda M."/>
            <person name="Hayes R.D."/>
            <person name="Keri Z."/>
            <person name="LaButti K."/>
            <person name="Lipzen A."/>
            <person name="Lombard V."/>
            <person name="Magnuson J."/>
            <person name="Maillard F."/>
            <person name="Murat C."/>
            <person name="Nolan M."/>
            <person name="Ohm R.A."/>
            <person name="Pangilinan J."/>
            <person name="Pereira M.F."/>
            <person name="Perotto S."/>
            <person name="Peter M."/>
            <person name="Pfister S."/>
            <person name="Riley R."/>
            <person name="Sitrit Y."/>
            <person name="Stielow J.B."/>
            <person name="Szollosi G."/>
            <person name="Zifcakova L."/>
            <person name="Stursova M."/>
            <person name="Spatafora J.W."/>
            <person name="Tedersoo L."/>
            <person name="Vaario L.M."/>
            <person name="Yamada A."/>
            <person name="Yan M."/>
            <person name="Wang P."/>
            <person name="Xu J."/>
            <person name="Bruns T."/>
            <person name="Baldrian P."/>
            <person name="Vilgalys R."/>
            <person name="Dunand C."/>
            <person name="Henrissat B."/>
            <person name="Grigoriev I.V."/>
            <person name="Hibbett D."/>
            <person name="Nagy L.G."/>
            <person name="Martin F.M."/>
        </authorList>
    </citation>
    <scope>NUCLEOTIDE SEQUENCE</scope>
    <source>
        <strain evidence="1">BED1</strain>
    </source>
</reference>
<protein>
    <submittedName>
        <fullName evidence="1">Uncharacterized protein</fullName>
    </submittedName>
</protein>
<dbReference type="EMBL" id="WHUW01000099">
    <property type="protein sequence ID" value="KAF8425020.1"/>
    <property type="molecule type" value="Genomic_DNA"/>
</dbReference>
<sequence>MSSNKDRLYVALHARGGVPTMPGGEDKYHWALVIAPKKEKDESRGIRMHAKNVVQIGGTQGWVYEQVDSISLAPTGSSLVRIRIAKIVDTTRLLETLRNIPVTSDSPTWNCVSWVRQALQALGESEGILGRRNLGWEMVRDAAMRYVTKKRDEGRFSQEGDWDTSKVPTYDLIEECETRP</sequence>
<keyword evidence="2" id="KW-1185">Reference proteome</keyword>